<comment type="caution">
    <text evidence="2">The sequence shown here is derived from an EMBL/GenBank/DDBJ whole genome shotgun (WGS) entry which is preliminary data.</text>
</comment>
<proteinExistence type="predicted"/>
<dbReference type="InterPro" id="IPR041588">
    <property type="entry name" value="Integrase_H2C2"/>
</dbReference>
<dbReference type="AlphaFoldDB" id="A0A6S7KF04"/>
<dbReference type="InterPro" id="IPR012337">
    <property type="entry name" value="RNaseH-like_sf"/>
</dbReference>
<dbReference type="Pfam" id="PF00665">
    <property type="entry name" value="rve"/>
    <property type="match status" value="1"/>
</dbReference>
<organism evidence="2 3">
    <name type="scientific">Paramuricea clavata</name>
    <name type="common">Red gorgonian</name>
    <name type="synonym">Violescent sea-whip</name>
    <dbReference type="NCBI Taxonomy" id="317549"/>
    <lineage>
        <taxon>Eukaryota</taxon>
        <taxon>Metazoa</taxon>
        <taxon>Cnidaria</taxon>
        <taxon>Anthozoa</taxon>
        <taxon>Octocorallia</taxon>
        <taxon>Malacalcyonacea</taxon>
        <taxon>Plexauridae</taxon>
        <taxon>Paramuricea</taxon>
    </lineage>
</organism>
<dbReference type="EMBL" id="CACRXK020033897">
    <property type="protein sequence ID" value="CAB4044065.1"/>
    <property type="molecule type" value="Genomic_DNA"/>
</dbReference>
<dbReference type="Pfam" id="PF17921">
    <property type="entry name" value="Integrase_H2C2"/>
    <property type="match status" value="1"/>
</dbReference>
<dbReference type="GO" id="GO:0015074">
    <property type="term" value="P:DNA integration"/>
    <property type="evidence" value="ECO:0007669"/>
    <property type="project" value="InterPro"/>
</dbReference>
<gene>
    <name evidence="2" type="ORF">PACLA_8A047181</name>
</gene>
<name>A0A6S7KF04_PARCT</name>
<dbReference type="OrthoDB" id="413122at2759"/>
<feature type="domain" description="Integrase catalytic" evidence="1">
    <location>
        <begin position="58"/>
        <end position="226"/>
    </location>
</feature>
<dbReference type="InterPro" id="IPR055469">
    <property type="entry name" value="DUF7041"/>
</dbReference>
<dbReference type="PANTHER" id="PTHR37984:SF5">
    <property type="entry name" value="PROTEIN NYNRIN-LIKE"/>
    <property type="match status" value="1"/>
</dbReference>
<dbReference type="PANTHER" id="PTHR37984">
    <property type="entry name" value="PROTEIN CBG26694"/>
    <property type="match status" value="1"/>
</dbReference>
<dbReference type="Pfam" id="PF23055">
    <property type="entry name" value="DUF7041"/>
    <property type="match status" value="1"/>
</dbReference>
<accession>A0A6S7KF04</accession>
<dbReference type="Gene3D" id="3.30.420.10">
    <property type="entry name" value="Ribonuclease H-like superfamily/Ribonuclease H"/>
    <property type="match status" value="1"/>
</dbReference>
<dbReference type="PROSITE" id="PS50994">
    <property type="entry name" value="INTEGRASE"/>
    <property type="match status" value="1"/>
</dbReference>
<dbReference type="GO" id="GO:0003676">
    <property type="term" value="F:nucleic acid binding"/>
    <property type="evidence" value="ECO:0007669"/>
    <property type="project" value="InterPro"/>
</dbReference>
<evidence type="ECO:0000313" key="3">
    <source>
        <dbReference type="Proteomes" id="UP001152795"/>
    </source>
</evidence>
<protein>
    <submittedName>
        <fullName evidence="2">Transposon Ty3-G Gag-Pol poly</fullName>
    </submittedName>
</protein>
<evidence type="ECO:0000313" key="2">
    <source>
        <dbReference type="EMBL" id="CAB4044065.1"/>
    </source>
</evidence>
<keyword evidence="3" id="KW-1185">Reference proteome</keyword>
<dbReference type="InterPro" id="IPR050951">
    <property type="entry name" value="Retrovirus_Pol_polyprotein"/>
</dbReference>
<reference evidence="2" key="1">
    <citation type="submission" date="2020-04" db="EMBL/GenBank/DDBJ databases">
        <authorList>
            <person name="Alioto T."/>
            <person name="Alioto T."/>
            <person name="Gomez Garrido J."/>
        </authorList>
    </citation>
    <scope>NUCLEOTIDE SEQUENCE</scope>
    <source>
        <strain evidence="2">A484AB</strain>
    </source>
</reference>
<dbReference type="Proteomes" id="UP001152795">
    <property type="component" value="Unassembled WGS sequence"/>
</dbReference>
<sequence>MQEEMFHIFHEPAHLGFKGTLKSMETKVFWPTLKKDIRQWCKACSACQRNKIGRHTRAPLVPLNVSCGRFETIHVDLVGPLQPIIENKNMLMTVIDNATGFFCAYPLSIKGDGSNAVACAKRLVEWITFFGVPKMVISDRGPQFISSLWEEVTKFLGIKKRNTSSYHPQCNGKIERLHRSIKNSLRSRLDGRQNWLHELPWVVLGLRNSPNGDTGISPAEAVFGTSEDYRNLAQSFCRVSSLFLVEMSPKLKKVNPEKLLRIKFDTIQDRLKTILAKANSSLGSISSPLASSYFSSILLLTNELTETFASWLKAATEADDDSLSEIKKSYNLTASECDLILIALKAVFNPKGEPVKTEDSTSPRLRKIDFRPFEKSNPKNWFEQLEVVFQSMKISEDSQRFATLLRLLDEQTGSLLSAITREKPVDAYIRSKKVLISEFSLTKFDRIKTFLVDSAPAHEENLSHFFSRIDVLFEDVSIDDVKKYTVLRHAPPAVRLHLAGDKFDEKEVADLVREADALTRRSQADAVLVGAVASSRGRGGKPNSKHGKVCSYHIKFGHDAYQCAGEDRCILWSKDLKKFRRNTKDQEKGNEPGQPSRG</sequence>
<dbReference type="Gene3D" id="1.10.340.70">
    <property type="match status" value="1"/>
</dbReference>
<dbReference type="InterPro" id="IPR001584">
    <property type="entry name" value="Integrase_cat-core"/>
</dbReference>
<dbReference type="SUPFAM" id="SSF53098">
    <property type="entry name" value="Ribonuclease H-like"/>
    <property type="match status" value="1"/>
</dbReference>
<evidence type="ECO:0000259" key="1">
    <source>
        <dbReference type="PROSITE" id="PS50994"/>
    </source>
</evidence>
<dbReference type="InterPro" id="IPR036397">
    <property type="entry name" value="RNaseH_sf"/>
</dbReference>